<accession>A0ABR4Q8L5</accession>
<keyword evidence="2" id="KW-1133">Transmembrane helix</keyword>
<organism evidence="3 4">
    <name type="scientific">Taenia crassiceps</name>
    <dbReference type="NCBI Taxonomy" id="6207"/>
    <lineage>
        <taxon>Eukaryota</taxon>
        <taxon>Metazoa</taxon>
        <taxon>Spiralia</taxon>
        <taxon>Lophotrochozoa</taxon>
        <taxon>Platyhelminthes</taxon>
        <taxon>Cestoda</taxon>
        <taxon>Eucestoda</taxon>
        <taxon>Cyclophyllidea</taxon>
        <taxon>Taeniidae</taxon>
        <taxon>Taenia</taxon>
    </lineage>
</organism>
<proteinExistence type="predicted"/>
<evidence type="ECO:0000313" key="4">
    <source>
        <dbReference type="Proteomes" id="UP001651158"/>
    </source>
</evidence>
<keyword evidence="2" id="KW-0472">Membrane</keyword>
<sequence>MDPQKPRKLRLEGVGGGTETPPPLVALKKKTGFSGIVTAEGESNLRHTSPLQICPPPPGPVAFQRFSPQLQLQQPDYNVSLLGVQMSLQVLNPLPSPRCTPLLLPSNRFECRCSSTESAGSEHLGSTSESPSTSRRQETTYFPTAIAISANGSATATLTANQSRRVRFRPPTTNTTNATTTVSEDSSCKEKKNETNDSPVKSLQVPTTLDSTITTTTAADVATAPTIVRANHISRFHHPAKRKVSPSIGIKINPADCPTDVIVATATTAADNPFTNVARKINVLHRQSTVEEKGTGGSGGGSTKIAQDRSGRMSLRPSLMLNALRGTQRSTDEASVSGTGGSGSAILPNGVIKSLTFDASTALPDNSARRFTRFSNLLRAPSEIIADPDPESISVSATLEASNDYSTDHRALLMEVLCYCCCCCCNDDASGRIGSTGDNGRSDNNSTTSEHRRRMHRNGGSGGGGGSDRRGDYANLIENHRLARLVTLLAVLAILGLVLTYIIKLIVEQQQQQQNQMTTPTPKSFTQNSGQ</sequence>
<gene>
    <name evidence="3" type="ORF">TcWFU_004172</name>
</gene>
<protein>
    <submittedName>
        <fullName evidence="3">Uncharacterized protein</fullName>
    </submittedName>
</protein>
<feature type="compositionally biased region" description="Polar residues" evidence="1">
    <location>
        <begin position="517"/>
        <end position="531"/>
    </location>
</feature>
<feature type="compositionally biased region" description="Basic and acidic residues" evidence="1">
    <location>
        <begin position="186"/>
        <end position="195"/>
    </location>
</feature>
<dbReference type="Proteomes" id="UP001651158">
    <property type="component" value="Unassembled WGS sequence"/>
</dbReference>
<evidence type="ECO:0000256" key="2">
    <source>
        <dbReference type="SAM" id="Phobius"/>
    </source>
</evidence>
<feature type="region of interest" description="Disordered" evidence="1">
    <location>
        <begin position="157"/>
        <end position="203"/>
    </location>
</feature>
<evidence type="ECO:0000256" key="1">
    <source>
        <dbReference type="SAM" id="MobiDB-lite"/>
    </source>
</evidence>
<evidence type="ECO:0000313" key="3">
    <source>
        <dbReference type="EMBL" id="KAL5105760.1"/>
    </source>
</evidence>
<feature type="region of interest" description="Disordered" evidence="1">
    <location>
        <begin position="1"/>
        <end position="26"/>
    </location>
</feature>
<feature type="compositionally biased region" description="Low complexity" evidence="1">
    <location>
        <begin position="172"/>
        <end position="181"/>
    </location>
</feature>
<reference evidence="3 4" key="1">
    <citation type="journal article" date="2022" name="Front. Cell. Infect. Microbiol.">
        <title>The Genomes of Two Strains of Taenia crassiceps the Animal Model for the Study of Human Cysticercosis.</title>
        <authorList>
            <person name="Bobes R.J."/>
            <person name="Estrada K."/>
            <person name="Rios-Valencia D.G."/>
            <person name="Calderon-Gallegos A."/>
            <person name="de la Torre P."/>
            <person name="Carrero J.C."/>
            <person name="Sanchez-Flores A."/>
            <person name="Laclette J.P."/>
        </authorList>
    </citation>
    <scope>NUCLEOTIDE SEQUENCE [LARGE SCALE GENOMIC DNA]</scope>
    <source>
        <strain evidence="3">WFUcys</strain>
    </source>
</reference>
<feature type="transmembrane region" description="Helical" evidence="2">
    <location>
        <begin position="485"/>
        <end position="507"/>
    </location>
</feature>
<feature type="region of interest" description="Disordered" evidence="1">
    <location>
        <begin position="512"/>
        <end position="531"/>
    </location>
</feature>
<name>A0ABR4Q8L5_9CEST</name>
<keyword evidence="4" id="KW-1185">Reference proteome</keyword>
<keyword evidence="2" id="KW-0812">Transmembrane</keyword>
<feature type="region of interest" description="Disordered" evidence="1">
    <location>
        <begin position="288"/>
        <end position="308"/>
    </location>
</feature>
<comment type="caution">
    <text evidence="3">The sequence shown here is derived from an EMBL/GenBank/DDBJ whole genome shotgun (WGS) entry which is preliminary data.</text>
</comment>
<dbReference type="EMBL" id="JAKROA010000007">
    <property type="protein sequence ID" value="KAL5105760.1"/>
    <property type="molecule type" value="Genomic_DNA"/>
</dbReference>
<feature type="compositionally biased region" description="Polar residues" evidence="1">
    <location>
        <begin position="436"/>
        <end position="448"/>
    </location>
</feature>
<feature type="region of interest" description="Disordered" evidence="1">
    <location>
        <begin position="116"/>
        <end position="137"/>
    </location>
</feature>
<feature type="region of interest" description="Disordered" evidence="1">
    <location>
        <begin position="434"/>
        <end position="468"/>
    </location>
</feature>